<name>A0A1C3PGV6_9ACTN</name>
<sequence>MEFDREFVDLWRQRAMADGQGVYSGLRALREIVQGALVCAHLGAFVLNRTKSVFLPLPGAHQVLARVRGLAFGVFQASKKLIELFQSYCQFCNKIIADRIHRLCHRTASPSSWI</sequence>
<dbReference type="Proteomes" id="UP000199013">
    <property type="component" value="Unassembled WGS sequence"/>
</dbReference>
<dbReference type="AlphaFoldDB" id="A0A1C3PGV6"/>
<evidence type="ECO:0000313" key="2">
    <source>
        <dbReference type="Proteomes" id="UP000199013"/>
    </source>
</evidence>
<protein>
    <submittedName>
        <fullName evidence="1">Uncharacterized protein</fullName>
    </submittedName>
</protein>
<proteinExistence type="predicted"/>
<keyword evidence="2" id="KW-1185">Reference proteome</keyword>
<dbReference type="EMBL" id="FLUV01002604">
    <property type="protein sequence ID" value="SBW28996.1"/>
    <property type="molecule type" value="Genomic_DNA"/>
</dbReference>
<accession>A0A1C3PGV6</accession>
<gene>
    <name evidence="1" type="ORF">FDG2_6298</name>
</gene>
<reference evidence="2" key="1">
    <citation type="submission" date="2016-02" db="EMBL/GenBank/DDBJ databases">
        <authorList>
            <person name="Wibberg D."/>
        </authorList>
    </citation>
    <scope>NUCLEOTIDE SEQUENCE [LARGE SCALE GENOMIC DNA]</scope>
</reference>
<organism evidence="1 2">
    <name type="scientific">Candidatus Protofrankia californiensis</name>
    <dbReference type="NCBI Taxonomy" id="1839754"/>
    <lineage>
        <taxon>Bacteria</taxon>
        <taxon>Bacillati</taxon>
        <taxon>Actinomycetota</taxon>
        <taxon>Actinomycetes</taxon>
        <taxon>Frankiales</taxon>
        <taxon>Frankiaceae</taxon>
        <taxon>Protofrankia</taxon>
    </lineage>
</organism>
<evidence type="ECO:0000313" key="1">
    <source>
        <dbReference type="EMBL" id="SBW28996.1"/>
    </source>
</evidence>